<keyword evidence="6" id="KW-0804">Transcription</keyword>
<dbReference type="PROSITE" id="PS00688">
    <property type="entry name" value="SIGMA54_INTERACT_3"/>
    <property type="match status" value="1"/>
</dbReference>
<keyword evidence="4" id="KW-0238">DNA-binding</keyword>
<dbReference type="GO" id="GO:0006355">
    <property type="term" value="P:regulation of DNA-templated transcription"/>
    <property type="evidence" value="ECO:0007669"/>
    <property type="project" value="InterPro"/>
</dbReference>
<reference evidence="8 9" key="1">
    <citation type="submission" date="2019-02" db="EMBL/GenBank/DDBJ databases">
        <title>Deep-cultivation of Planctomycetes and their phenomic and genomic characterization uncovers novel biology.</title>
        <authorList>
            <person name="Wiegand S."/>
            <person name="Jogler M."/>
            <person name="Boedeker C."/>
            <person name="Pinto D."/>
            <person name="Vollmers J."/>
            <person name="Rivas-Marin E."/>
            <person name="Kohn T."/>
            <person name="Peeters S.H."/>
            <person name="Heuer A."/>
            <person name="Rast P."/>
            <person name="Oberbeckmann S."/>
            <person name="Bunk B."/>
            <person name="Jeske O."/>
            <person name="Meyerdierks A."/>
            <person name="Storesund J.E."/>
            <person name="Kallscheuer N."/>
            <person name="Luecker S."/>
            <person name="Lage O.M."/>
            <person name="Pohl T."/>
            <person name="Merkel B.J."/>
            <person name="Hornburger P."/>
            <person name="Mueller R.-W."/>
            <person name="Bruemmer F."/>
            <person name="Labrenz M."/>
            <person name="Spormann A.M."/>
            <person name="Op den Camp H."/>
            <person name="Overmann J."/>
            <person name="Amann R."/>
            <person name="Jetten M.S.M."/>
            <person name="Mascher T."/>
            <person name="Medema M.H."/>
            <person name="Devos D.P."/>
            <person name="Kaster A.-K."/>
            <person name="Ovreas L."/>
            <person name="Rohde M."/>
            <person name="Galperin M.Y."/>
            <person name="Jogler C."/>
        </authorList>
    </citation>
    <scope>NUCLEOTIDE SEQUENCE [LARGE SCALE GENOMIC DNA]</scope>
    <source>
        <strain evidence="8 9">Mal4</strain>
    </source>
</reference>
<dbReference type="Pfam" id="PF00158">
    <property type="entry name" value="Sigma54_activat"/>
    <property type="match status" value="1"/>
</dbReference>
<keyword evidence="2" id="KW-0067">ATP-binding</keyword>
<feature type="domain" description="Sigma-54 factor interaction" evidence="7">
    <location>
        <begin position="21"/>
        <end position="250"/>
    </location>
</feature>
<accession>A0A517ZCM9</accession>
<dbReference type="SUPFAM" id="SSF46689">
    <property type="entry name" value="Homeodomain-like"/>
    <property type="match status" value="1"/>
</dbReference>
<dbReference type="Pfam" id="PF02954">
    <property type="entry name" value="HTH_8"/>
    <property type="match status" value="1"/>
</dbReference>
<dbReference type="PROSITE" id="PS00675">
    <property type="entry name" value="SIGMA54_INTERACT_1"/>
    <property type="match status" value="1"/>
</dbReference>
<evidence type="ECO:0000256" key="6">
    <source>
        <dbReference type="ARBA" id="ARBA00023163"/>
    </source>
</evidence>
<protein>
    <submittedName>
        <fullName evidence="8">Transcriptional regulatory protein ZraR</fullName>
    </submittedName>
</protein>
<keyword evidence="3" id="KW-0805">Transcription regulation</keyword>
<dbReference type="InterPro" id="IPR002078">
    <property type="entry name" value="Sigma_54_int"/>
</dbReference>
<keyword evidence="5" id="KW-0010">Activator</keyword>
<evidence type="ECO:0000259" key="7">
    <source>
        <dbReference type="PROSITE" id="PS50045"/>
    </source>
</evidence>
<dbReference type="CDD" id="cd00009">
    <property type="entry name" value="AAA"/>
    <property type="match status" value="1"/>
</dbReference>
<dbReference type="Proteomes" id="UP000320496">
    <property type="component" value="Chromosome"/>
</dbReference>
<dbReference type="FunFam" id="1.10.8.60:FF:000014">
    <property type="entry name" value="DNA-binding transcriptional regulator NtrC"/>
    <property type="match status" value="1"/>
</dbReference>
<evidence type="ECO:0000313" key="8">
    <source>
        <dbReference type="EMBL" id="QDU40217.1"/>
    </source>
</evidence>
<dbReference type="InterPro" id="IPR025662">
    <property type="entry name" value="Sigma_54_int_dom_ATP-bd_1"/>
</dbReference>
<keyword evidence="1" id="KW-0547">Nucleotide-binding</keyword>
<dbReference type="PANTHER" id="PTHR32071">
    <property type="entry name" value="TRANSCRIPTIONAL REGULATORY PROTEIN"/>
    <property type="match status" value="1"/>
</dbReference>
<dbReference type="InterPro" id="IPR025944">
    <property type="entry name" value="Sigma_54_int_dom_CS"/>
</dbReference>
<keyword evidence="9" id="KW-1185">Reference proteome</keyword>
<dbReference type="OrthoDB" id="9771372at2"/>
<dbReference type="InterPro" id="IPR027417">
    <property type="entry name" value="P-loop_NTPase"/>
</dbReference>
<dbReference type="Pfam" id="PF25601">
    <property type="entry name" value="AAA_lid_14"/>
    <property type="match status" value="1"/>
</dbReference>
<dbReference type="InterPro" id="IPR058031">
    <property type="entry name" value="AAA_lid_NorR"/>
</dbReference>
<dbReference type="GO" id="GO:0005524">
    <property type="term" value="F:ATP binding"/>
    <property type="evidence" value="ECO:0007669"/>
    <property type="project" value="UniProtKB-KW"/>
</dbReference>
<evidence type="ECO:0000256" key="4">
    <source>
        <dbReference type="ARBA" id="ARBA00023125"/>
    </source>
</evidence>
<dbReference type="Gene3D" id="3.40.50.300">
    <property type="entry name" value="P-loop containing nucleotide triphosphate hydrolases"/>
    <property type="match status" value="1"/>
</dbReference>
<evidence type="ECO:0000313" key="9">
    <source>
        <dbReference type="Proteomes" id="UP000320496"/>
    </source>
</evidence>
<dbReference type="FunFam" id="3.40.50.300:FF:000006">
    <property type="entry name" value="DNA-binding transcriptional regulator NtrC"/>
    <property type="match status" value="1"/>
</dbReference>
<gene>
    <name evidence="8" type="primary">zraR_16</name>
    <name evidence="8" type="ORF">Mal4_45730</name>
</gene>
<dbReference type="Gene3D" id="1.10.10.60">
    <property type="entry name" value="Homeodomain-like"/>
    <property type="match status" value="1"/>
</dbReference>
<proteinExistence type="predicted"/>
<dbReference type="InterPro" id="IPR003593">
    <property type="entry name" value="AAA+_ATPase"/>
</dbReference>
<name>A0A517ZCM9_9PLAN</name>
<evidence type="ECO:0000256" key="1">
    <source>
        <dbReference type="ARBA" id="ARBA00022741"/>
    </source>
</evidence>
<dbReference type="RefSeq" id="WP_145371363.1">
    <property type="nucleotide sequence ID" value="NZ_CP036275.1"/>
</dbReference>
<dbReference type="GO" id="GO:0043565">
    <property type="term" value="F:sequence-specific DNA binding"/>
    <property type="evidence" value="ECO:0007669"/>
    <property type="project" value="InterPro"/>
</dbReference>
<dbReference type="SUPFAM" id="SSF52540">
    <property type="entry name" value="P-loop containing nucleoside triphosphate hydrolases"/>
    <property type="match status" value="1"/>
</dbReference>
<dbReference type="PROSITE" id="PS50045">
    <property type="entry name" value="SIGMA54_INTERACT_4"/>
    <property type="match status" value="1"/>
</dbReference>
<dbReference type="PANTHER" id="PTHR32071:SF117">
    <property type="entry name" value="PTS-DEPENDENT DIHYDROXYACETONE KINASE OPERON REGULATORY PROTEIN-RELATED"/>
    <property type="match status" value="1"/>
</dbReference>
<dbReference type="Gene3D" id="1.10.8.60">
    <property type="match status" value="1"/>
</dbReference>
<evidence type="ECO:0000256" key="3">
    <source>
        <dbReference type="ARBA" id="ARBA00023015"/>
    </source>
</evidence>
<evidence type="ECO:0000256" key="5">
    <source>
        <dbReference type="ARBA" id="ARBA00023159"/>
    </source>
</evidence>
<dbReference type="AlphaFoldDB" id="A0A517ZCM9"/>
<dbReference type="InterPro" id="IPR009057">
    <property type="entry name" value="Homeodomain-like_sf"/>
</dbReference>
<organism evidence="8 9">
    <name type="scientific">Maioricimonas rarisocia</name>
    <dbReference type="NCBI Taxonomy" id="2528026"/>
    <lineage>
        <taxon>Bacteria</taxon>
        <taxon>Pseudomonadati</taxon>
        <taxon>Planctomycetota</taxon>
        <taxon>Planctomycetia</taxon>
        <taxon>Planctomycetales</taxon>
        <taxon>Planctomycetaceae</taxon>
        <taxon>Maioricimonas</taxon>
    </lineage>
</organism>
<evidence type="ECO:0000256" key="2">
    <source>
        <dbReference type="ARBA" id="ARBA00022840"/>
    </source>
</evidence>
<dbReference type="InterPro" id="IPR002197">
    <property type="entry name" value="HTH_Fis"/>
</dbReference>
<dbReference type="KEGG" id="mri:Mal4_45730"/>
<dbReference type="SMART" id="SM00382">
    <property type="entry name" value="AAA"/>
    <property type="match status" value="1"/>
</dbReference>
<dbReference type="EMBL" id="CP036275">
    <property type="protein sequence ID" value="QDU40217.1"/>
    <property type="molecule type" value="Genomic_DNA"/>
</dbReference>
<sequence length="331" mass="37494">MIAHHELIPSLPVQQETIPVPVFQSRSMHALLERVRRFARASASVLISGESGTGKELLARRLHEAGPRVGEPYVRVNCAALPRSLIESELFGHESGAFTGASNRRIGRFEAAASGTIFLDEIGELPLAMQVKLLRVLEENEFQRVGSNQDLHLRARVVAATNRSLEDRIRKKRFRADLYHRLNILALHIPPLRERREDIPVLVSHFIQRFRGEAEFAIRGVSASVMRQLAEYDWPGNVRQLRNVIHRACILATGEIIEEVDLPAEESPTRHPQKLPEGFEQLPLREIERIVILSRLRRFEGNKTEAAAALGVTPRTLRNKVTEYRKLGFSC</sequence>